<accession>A0A2Z6NRK7</accession>
<dbReference type="Proteomes" id="UP000242715">
    <property type="component" value="Unassembled WGS sequence"/>
</dbReference>
<keyword evidence="3" id="KW-1185">Reference proteome</keyword>
<organism evidence="2 3">
    <name type="scientific">Trifolium subterraneum</name>
    <name type="common">Subterranean clover</name>
    <dbReference type="NCBI Taxonomy" id="3900"/>
    <lineage>
        <taxon>Eukaryota</taxon>
        <taxon>Viridiplantae</taxon>
        <taxon>Streptophyta</taxon>
        <taxon>Embryophyta</taxon>
        <taxon>Tracheophyta</taxon>
        <taxon>Spermatophyta</taxon>
        <taxon>Magnoliopsida</taxon>
        <taxon>eudicotyledons</taxon>
        <taxon>Gunneridae</taxon>
        <taxon>Pentapetalae</taxon>
        <taxon>rosids</taxon>
        <taxon>fabids</taxon>
        <taxon>Fabales</taxon>
        <taxon>Fabaceae</taxon>
        <taxon>Papilionoideae</taxon>
        <taxon>50 kb inversion clade</taxon>
        <taxon>NPAAA clade</taxon>
        <taxon>Hologalegina</taxon>
        <taxon>IRL clade</taxon>
        <taxon>Trifolieae</taxon>
        <taxon>Trifolium</taxon>
    </lineage>
</organism>
<name>A0A2Z6NRK7_TRISU</name>
<dbReference type="OrthoDB" id="10409916at2759"/>
<reference evidence="3" key="1">
    <citation type="journal article" date="2017" name="Front. Plant Sci.">
        <title>Climate Clever Clovers: New Paradigm to Reduce the Environmental Footprint of Ruminants by Breeding Low Methanogenic Forages Utilizing Haplotype Variation.</title>
        <authorList>
            <person name="Kaur P."/>
            <person name="Appels R."/>
            <person name="Bayer P.E."/>
            <person name="Keeble-Gagnere G."/>
            <person name="Wang J."/>
            <person name="Hirakawa H."/>
            <person name="Shirasawa K."/>
            <person name="Vercoe P."/>
            <person name="Stefanova K."/>
            <person name="Durmic Z."/>
            <person name="Nichols P."/>
            <person name="Revell C."/>
            <person name="Isobe S.N."/>
            <person name="Edwards D."/>
            <person name="Erskine W."/>
        </authorList>
    </citation>
    <scope>NUCLEOTIDE SEQUENCE [LARGE SCALE GENOMIC DNA]</scope>
    <source>
        <strain evidence="3">cv. Daliak</strain>
    </source>
</reference>
<keyword evidence="1" id="KW-0175">Coiled coil</keyword>
<dbReference type="EMBL" id="DF974188">
    <property type="protein sequence ID" value="GAU46226.1"/>
    <property type="molecule type" value="Genomic_DNA"/>
</dbReference>
<protein>
    <submittedName>
        <fullName evidence="2">Uncharacterized protein</fullName>
    </submittedName>
</protein>
<evidence type="ECO:0000256" key="1">
    <source>
        <dbReference type="SAM" id="Coils"/>
    </source>
</evidence>
<sequence length="90" mass="9995">MATNIIKLCEELLVIDEKFALVEQELKVAKEKKANIAMAIEAAKSALRESEERTKELTAIFNLKLARANAQQALRKIEAAEAKELSNSPL</sequence>
<gene>
    <name evidence="2" type="ORF">TSUD_374720</name>
</gene>
<proteinExistence type="predicted"/>
<feature type="coiled-coil region" evidence="1">
    <location>
        <begin position="40"/>
        <end position="83"/>
    </location>
</feature>
<dbReference type="AlphaFoldDB" id="A0A2Z6NRK7"/>
<evidence type="ECO:0000313" key="3">
    <source>
        <dbReference type="Proteomes" id="UP000242715"/>
    </source>
</evidence>
<evidence type="ECO:0000313" key="2">
    <source>
        <dbReference type="EMBL" id="GAU46226.1"/>
    </source>
</evidence>